<dbReference type="OrthoDB" id="442135at2759"/>
<feature type="compositionally biased region" description="Polar residues" evidence="1">
    <location>
        <begin position="631"/>
        <end position="641"/>
    </location>
</feature>
<dbReference type="AlphaFoldDB" id="A0A812WFG7"/>
<protein>
    <submittedName>
        <fullName evidence="2">Uncharacterized protein</fullName>
    </submittedName>
</protein>
<feature type="region of interest" description="Disordered" evidence="1">
    <location>
        <begin position="736"/>
        <end position="1006"/>
    </location>
</feature>
<feature type="compositionally biased region" description="Low complexity" evidence="1">
    <location>
        <begin position="1061"/>
        <end position="1074"/>
    </location>
</feature>
<keyword evidence="3" id="KW-1185">Reference proteome</keyword>
<feature type="region of interest" description="Disordered" evidence="1">
    <location>
        <begin position="522"/>
        <end position="717"/>
    </location>
</feature>
<organism evidence="2 3">
    <name type="scientific">Symbiodinium pilosum</name>
    <name type="common">Dinoflagellate</name>
    <dbReference type="NCBI Taxonomy" id="2952"/>
    <lineage>
        <taxon>Eukaryota</taxon>
        <taxon>Sar</taxon>
        <taxon>Alveolata</taxon>
        <taxon>Dinophyceae</taxon>
        <taxon>Suessiales</taxon>
        <taxon>Symbiodiniaceae</taxon>
        <taxon>Symbiodinium</taxon>
    </lineage>
</organism>
<comment type="caution">
    <text evidence="2">The sequence shown here is derived from an EMBL/GenBank/DDBJ whole genome shotgun (WGS) entry which is preliminary data.</text>
</comment>
<feature type="compositionally biased region" description="Pro residues" evidence="1">
    <location>
        <begin position="823"/>
        <end position="832"/>
    </location>
</feature>
<proteinExistence type="predicted"/>
<evidence type="ECO:0000256" key="1">
    <source>
        <dbReference type="SAM" id="MobiDB-lite"/>
    </source>
</evidence>
<feature type="compositionally biased region" description="Basic and acidic residues" evidence="1">
    <location>
        <begin position="545"/>
        <end position="571"/>
    </location>
</feature>
<accession>A0A812WFG7</accession>
<feature type="compositionally biased region" description="Basic residues" evidence="1">
    <location>
        <begin position="535"/>
        <end position="544"/>
    </location>
</feature>
<feature type="compositionally biased region" description="Basic and acidic residues" evidence="1">
    <location>
        <begin position="1"/>
        <end position="11"/>
    </location>
</feature>
<dbReference type="Proteomes" id="UP000649617">
    <property type="component" value="Unassembled WGS sequence"/>
</dbReference>
<gene>
    <name evidence="2" type="ORF">SPIL2461_LOCUS18426</name>
</gene>
<feature type="compositionally biased region" description="Low complexity" evidence="1">
    <location>
        <begin position="1088"/>
        <end position="1098"/>
    </location>
</feature>
<evidence type="ECO:0000313" key="3">
    <source>
        <dbReference type="Proteomes" id="UP000649617"/>
    </source>
</evidence>
<evidence type="ECO:0000313" key="2">
    <source>
        <dbReference type="EMBL" id="CAE7669505.1"/>
    </source>
</evidence>
<name>A0A812WFG7_SYMPI</name>
<sequence>MLEPRDKRKTSQEPGEPSSPDGLRDTKRCRVEANFWDEAGNPDVASKSDRTLPAELFTQNSRGDLMLKDESLSKVLSKKTGPIMKITGASQLTLKDNRLYISGGPAVLDAVKMYADIVVRASVSADYDCCNMVRLYVSEDFAQTFSQKEEAEIELSEGVLIVVERQKDASDMQVGDSIEARGQHGHWRMATVVKLPGSQCVMARNLSDLREEVVPVRRTRRARSIAVFGKAANRLAAALRVAAAFEEAMMQMMRSTSTVILPLRDAKTDRNNDLLDTLMEEEGEENTCELAVLGEPLARAVAELRIRALVEKHNPGYAEKVRLADEQDSTMEVDAGLGVEQISLEAELEQMEESMQIAKQLAGAAGCCVEIAASCAFFAGGKKQRDRCREYLSWVNASLNSRIRGLGKRNDVALKTKVPPVIAELPWLQRKLATLAVDSSAIAFFDMEHEDAGGPTRRLVFAGSALADRPRLVTTLLAEASVFIDKAKFYKEKDWSLEECIEAEAKEKLELKEESKVFFENITEGQQKGKDGKGRGKQKGKSTKGKGEGAKDDQEKLRESSEDKKEQDDASARPAGTDGKSGSRKDAGGKGASSKGASGKGKNKGKICFGDGELPILALSRTAGDDREANLASSIPPSTSEDLPMAAQVALAQPCTPAPINSLPKKAPTGKTEEPKTKQASRPRGAPPPASAAVVSSGSTPELPISAPLNKASAQARVAPPITPAVPAAEQALLAQPQTAALPHTAGQVETIAPPRTPAMPSERLPAPSTPAPSVAREEYGRSPESVAPPKTPAMPSAYSRADSVPPPRTPAVPASHAQAASVPPPQTPALPFPSRAESVPPPKTPAVPLTNTRPAESVPPPRTPAVPLSAIPGSSVAPPQTPAMPHHARAGVAPPKTPAVPLAHSRSPLAASNVIPGPQTPFPCRTASSSPAPPRTPAAPASWKPLQEPQTPAASRSPPIALTEAQAVAASNQPIRAAGFSKPTPKMSLAAKVPASSRPHEDVSSVDADLVVPNTPYFQTAAQPAVAPKTPPAISGRSTAPPSKQARRAPQTPAALKQSPPQRAAPRTPAALAKTGTARRAAPQTPAELAKPRAAAATDKPPVPMTPAAMKTRSRPQKAKPAEESLTSRGRIARSAEKLGIMRLF</sequence>
<feature type="region of interest" description="Disordered" evidence="1">
    <location>
        <begin position="1"/>
        <end position="27"/>
    </location>
</feature>
<feature type="region of interest" description="Disordered" evidence="1">
    <location>
        <begin position="1022"/>
        <end position="1131"/>
    </location>
</feature>
<reference evidence="2" key="1">
    <citation type="submission" date="2021-02" db="EMBL/GenBank/DDBJ databases">
        <authorList>
            <person name="Dougan E. K."/>
            <person name="Rhodes N."/>
            <person name="Thang M."/>
            <person name="Chan C."/>
        </authorList>
    </citation>
    <scope>NUCLEOTIDE SEQUENCE</scope>
</reference>
<dbReference type="EMBL" id="CAJNIZ010043809">
    <property type="protein sequence ID" value="CAE7669505.1"/>
    <property type="molecule type" value="Genomic_DNA"/>
</dbReference>